<protein>
    <submittedName>
        <fullName evidence="1">Uncharacterized protein</fullName>
    </submittedName>
</protein>
<dbReference type="Proteomes" id="UP000689195">
    <property type="component" value="Unassembled WGS sequence"/>
</dbReference>
<dbReference type="AlphaFoldDB" id="A0A8S1SKH3"/>
<comment type="caution">
    <text evidence="1">The sequence shown here is derived from an EMBL/GenBank/DDBJ whole genome shotgun (WGS) entry which is preliminary data.</text>
</comment>
<evidence type="ECO:0000313" key="1">
    <source>
        <dbReference type="EMBL" id="CAD8138904.1"/>
    </source>
</evidence>
<organism evidence="1 2">
    <name type="scientific">Paramecium pentaurelia</name>
    <dbReference type="NCBI Taxonomy" id="43138"/>
    <lineage>
        <taxon>Eukaryota</taxon>
        <taxon>Sar</taxon>
        <taxon>Alveolata</taxon>
        <taxon>Ciliophora</taxon>
        <taxon>Intramacronucleata</taxon>
        <taxon>Oligohymenophorea</taxon>
        <taxon>Peniculida</taxon>
        <taxon>Parameciidae</taxon>
        <taxon>Paramecium</taxon>
    </lineage>
</organism>
<proteinExistence type="predicted"/>
<dbReference type="OrthoDB" id="300709at2759"/>
<gene>
    <name evidence="1" type="ORF">PPENT_87.1.T0070371</name>
</gene>
<sequence>MNQLLSDKQMIHGFMKEEIQNGIAEGNYEYGVKVGKWVLTYSDRIEEGEFKGKYRVGQWIIKNFSDDLYHIGQYDDKNLKTGDWMICQNQYSESYIRSTYHRGKKISEKKVEQMQISTIQLKLE</sequence>
<reference evidence="1" key="1">
    <citation type="submission" date="2021-01" db="EMBL/GenBank/DDBJ databases">
        <authorList>
            <consortium name="Genoscope - CEA"/>
            <person name="William W."/>
        </authorList>
    </citation>
    <scope>NUCLEOTIDE SEQUENCE</scope>
</reference>
<evidence type="ECO:0000313" key="2">
    <source>
        <dbReference type="Proteomes" id="UP000689195"/>
    </source>
</evidence>
<keyword evidence="2" id="KW-1185">Reference proteome</keyword>
<accession>A0A8S1SKH3</accession>
<name>A0A8S1SKH3_9CILI</name>
<dbReference type="EMBL" id="CAJJDO010000007">
    <property type="protein sequence ID" value="CAD8138904.1"/>
    <property type="molecule type" value="Genomic_DNA"/>
</dbReference>